<protein>
    <submittedName>
        <fullName evidence="1">Uncharacterized protein</fullName>
    </submittedName>
</protein>
<keyword evidence="2" id="KW-1185">Reference proteome</keyword>
<name>A0ACC0C6M6_CATRO</name>
<evidence type="ECO:0000313" key="2">
    <source>
        <dbReference type="Proteomes" id="UP001060085"/>
    </source>
</evidence>
<organism evidence="1 2">
    <name type="scientific">Catharanthus roseus</name>
    <name type="common">Madagascar periwinkle</name>
    <name type="synonym">Vinca rosea</name>
    <dbReference type="NCBI Taxonomy" id="4058"/>
    <lineage>
        <taxon>Eukaryota</taxon>
        <taxon>Viridiplantae</taxon>
        <taxon>Streptophyta</taxon>
        <taxon>Embryophyta</taxon>
        <taxon>Tracheophyta</taxon>
        <taxon>Spermatophyta</taxon>
        <taxon>Magnoliopsida</taxon>
        <taxon>eudicotyledons</taxon>
        <taxon>Gunneridae</taxon>
        <taxon>Pentapetalae</taxon>
        <taxon>asterids</taxon>
        <taxon>lamiids</taxon>
        <taxon>Gentianales</taxon>
        <taxon>Apocynaceae</taxon>
        <taxon>Rauvolfioideae</taxon>
        <taxon>Vinceae</taxon>
        <taxon>Catharanthinae</taxon>
        <taxon>Catharanthus</taxon>
    </lineage>
</organism>
<reference evidence="2" key="1">
    <citation type="journal article" date="2023" name="Nat. Plants">
        <title>Single-cell RNA sequencing provides a high-resolution roadmap for understanding the multicellular compartmentation of specialized metabolism.</title>
        <authorList>
            <person name="Sun S."/>
            <person name="Shen X."/>
            <person name="Li Y."/>
            <person name="Li Y."/>
            <person name="Wang S."/>
            <person name="Li R."/>
            <person name="Zhang H."/>
            <person name="Shen G."/>
            <person name="Guo B."/>
            <person name="Wei J."/>
            <person name="Xu J."/>
            <person name="St-Pierre B."/>
            <person name="Chen S."/>
            <person name="Sun C."/>
        </authorList>
    </citation>
    <scope>NUCLEOTIDE SEQUENCE [LARGE SCALE GENOMIC DNA]</scope>
</reference>
<dbReference type="Proteomes" id="UP001060085">
    <property type="component" value="Linkage Group LG01"/>
</dbReference>
<comment type="caution">
    <text evidence="1">The sequence shown here is derived from an EMBL/GenBank/DDBJ whole genome shotgun (WGS) entry which is preliminary data.</text>
</comment>
<accession>A0ACC0C6M6</accession>
<dbReference type="EMBL" id="CM044701">
    <property type="protein sequence ID" value="KAI5680544.1"/>
    <property type="molecule type" value="Genomic_DNA"/>
</dbReference>
<gene>
    <name evidence="1" type="ORF">M9H77_01771</name>
</gene>
<evidence type="ECO:0000313" key="1">
    <source>
        <dbReference type="EMBL" id="KAI5680544.1"/>
    </source>
</evidence>
<sequence length="775" mass="88151">MLDGLLNRGFSSKCKSLIKATRTRIEVLRRRAEAKQRFLKEDLAKLLANGLDINAFGRTEEFLAGLNLLSCYDFIEQSCDYVVKNLASMQKQRECPEECREAVASLMFAAARFSDLPELRDIRDLFQERYGSSFECFVSQKFVEKLSSRPPIMEKRIQLLQDIASEYSMKWDSRGFERRMTASSTPAQAQAKIYGHSNVAIECNLLNGNGNVAKSDTDDILPKETPRVSYIGHRINHGREGNDARREELGVHFYGRKDRNANGHEQLSYKGESIARNQDDILFHEREDRVGKHERWVEKNSSLSKVEKSTHSSIRKQLDSSGIAYTNQDDVKNDVRREELDLHFYGRKERSANGCEQLSSKGESIARNQDDILFNEREEDRVGKHERWVKKDSSLSKVEKSSRSSNRKRLDSSGIAYTDQDDVKNDMYKRETWRALSQEKTSVSPTFEGISGKNEHVLFAGKNRGIPGKKDNILLPFEDGSSQNKLNLPHKVQEDEIDGLKSYQCTPRPPPYVKSTSNAIPPPYVKPKDGKQKTARNSEHAGSSSDVGHYLDPLLHNRADEVKSSDGIRRELANPVHEGRINGSTRVRSHEKEKCYEDDKIPLPKPRSMRRRHHKSSSNHNDVNHIEDAGSAKRSSSSRRRDHSQKGLQILVDYEHYRKDEEEKIIDKLLLHYSKKPSNHGDVGNSRKNAKPSHQGAHDTFESSLNGDGYDAKTNILTPPSRSVSLPHEQSASSEAKKVFTRANSFQPDSQARHVHPKLPDYDDLAARFAALKGR</sequence>
<proteinExistence type="predicted"/>